<comment type="caution">
    <text evidence="1">The sequence shown here is derived from an EMBL/GenBank/DDBJ whole genome shotgun (WGS) entry which is preliminary data.</text>
</comment>
<gene>
    <name evidence="1" type="primary">Acey_s0113.g376</name>
    <name evidence="1" type="ORF">Y032_0113g376</name>
</gene>
<evidence type="ECO:0000313" key="2">
    <source>
        <dbReference type="Proteomes" id="UP000024635"/>
    </source>
</evidence>
<proteinExistence type="predicted"/>
<dbReference type="AlphaFoldDB" id="A0A016TDL1"/>
<protein>
    <submittedName>
        <fullName evidence="1">Uncharacterized protein</fullName>
    </submittedName>
</protein>
<organism evidence="1 2">
    <name type="scientific">Ancylostoma ceylanicum</name>
    <dbReference type="NCBI Taxonomy" id="53326"/>
    <lineage>
        <taxon>Eukaryota</taxon>
        <taxon>Metazoa</taxon>
        <taxon>Ecdysozoa</taxon>
        <taxon>Nematoda</taxon>
        <taxon>Chromadorea</taxon>
        <taxon>Rhabditida</taxon>
        <taxon>Rhabditina</taxon>
        <taxon>Rhabditomorpha</taxon>
        <taxon>Strongyloidea</taxon>
        <taxon>Ancylostomatidae</taxon>
        <taxon>Ancylostomatinae</taxon>
        <taxon>Ancylostoma</taxon>
    </lineage>
</organism>
<sequence length="76" mass="8904">MVFNEALGKQCVVVRERREAERTAEPLVDRCRLGVRYLVSAESVRTGGRSQTTTDNRRKIWLTMAFFSVFCWVYKE</sequence>
<accession>A0A016TDL1</accession>
<dbReference type="Proteomes" id="UP000024635">
    <property type="component" value="Unassembled WGS sequence"/>
</dbReference>
<reference evidence="2" key="1">
    <citation type="journal article" date="2015" name="Nat. Genet.">
        <title>The genome and transcriptome of the zoonotic hookworm Ancylostoma ceylanicum identify infection-specific gene families.</title>
        <authorList>
            <person name="Schwarz E.M."/>
            <person name="Hu Y."/>
            <person name="Antoshechkin I."/>
            <person name="Miller M.M."/>
            <person name="Sternberg P.W."/>
            <person name="Aroian R.V."/>
        </authorList>
    </citation>
    <scope>NUCLEOTIDE SEQUENCE</scope>
    <source>
        <strain evidence="2">HY135</strain>
    </source>
</reference>
<keyword evidence="2" id="KW-1185">Reference proteome</keyword>
<dbReference type="EMBL" id="JARK01001449">
    <property type="protein sequence ID" value="EYC00735.1"/>
    <property type="molecule type" value="Genomic_DNA"/>
</dbReference>
<name>A0A016TDL1_9BILA</name>
<evidence type="ECO:0000313" key="1">
    <source>
        <dbReference type="EMBL" id="EYC00735.1"/>
    </source>
</evidence>